<gene>
    <name evidence="2" type="ORF">EV211_12023</name>
</gene>
<reference evidence="2 3" key="1">
    <citation type="submission" date="2019-03" db="EMBL/GenBank/DDBJ databases">
        <title>Genomic Encyclopedia of Type Strains, Phase IV (KMG-IV): sequencing the most valuable type-strain genomes for metagenomic binning, comparative biology and taxonomic classification.</title>
        <authorList>
            <person name="Goeker M."/>
        </authorList>
    </citation>
    <scope>NUCLEOTIDE SEQUENCE [LARGE SCALE GENOMIC DNA]</scope>
    <source>
        <strain evidence="2 3">DSM 28287</strain>
    </source>
</reference>
<dbReference type="GO" id="GO:0016020">
    <property type="term" value="C:membrane"/>
    <property type="evidence" value="ECO:0007669"/>
    <property type="project" value="InterPro"/>
</dbReference>
<dbReference type="Proteomes" id="UP000295500">
    <property type="component" value="Unassembled WGS sequence"/>
</dbReference>
<sequence>MAYILARAVNWFAQILIVILMARAILSWFAQNPYSPARKWYDLSVRITEPIVSPCRRLLSRFNTGMFDFSVLLAFFLIEIVARVITLIIYGIAY</sequence>
<dbReference type="Pfam" id="PF02325">
    <property type="entry name" value="CCB3_YggT"/>
    <property type="match status" value="1"/>
</dbReference>
<comment type="caution">
    <text evidence="2">The sequence shown here is derived from an EMBL/GenBank/DDBJ whole genome shotgun (WGS) entry which is preliminary data.</text>
</comment>
<name>A0A4R6Q187_9FIRM</name>
<organism evidence="2 3">
    <name type="scientific">Aminicella lysinilytica</name>
    <dbReference type="NCBI Taxonomy" id="433323"/>
    <lineage>
        <taxon>Bacteria</taxon>
        <taxon>Bacillati</taxon>
        <taxon>Bacillota</taxon>
        <taxon>Clostridia</taxon>
        <taxon>Peptostreptococcales</taxon>
        <taxon>Anaerovoracaceae</taxon>
        <taxon>Aminicella</taxon>
    </lineage>
</organism>
<evidence type="ECO:0000313" key="3">
    <source>
        <dbReference type="Proteomes" id="UP000295500"/>
    </source>
</evidence>
<accession>A0A4R6Q187</accession>
<keyword evidence="1" id="KW-1133">Transmembrane helix</keyword>
<dbReference type="AlphaFoldDB" id="A0A4R6Q187"/>
<feature type="transmembrane region" description="Helical" evidence="1">
    <location>
        <begin position="12"/>
        <end position="30"/>
    </location>
</feature>
<keyword evidence="1" id="KW-0472">Membrane</keyword>
<protein>
    <submittedName>
        <fullName evidence="2">YggT family protein</fullName>
    </submittedName>
</protein>
<keyword evidence="3" id="KW-1185">Reference proteome</keyword>
<feature type="transmembrane region" description="Helical" evidence="1">
    <location>
        <begin position="66"/>
        <end position="93"/>
    </location>
</feature>
<evidence type="ECO:0000256" key="1">
    <source>
        <dbReference type="SAM" id="Phobius"/>
    </source>
</evidence>
<dbReference type="RefSeq" id="WP_243108552.1">
    <property type="nucleotide sequence ID" value="NZ_CALCQM010000036.1"/>
</dbReference>
<proteinExistence type="predicted"/>
<dbReference type="InterPro" id="IPR003425">
    <property type="entry name" value="CCB3/YggT"/>
</dbReference>
<dbReference type="EMBL" id="SNXO01000020">
    <property type="protein sequence ID" value="TDP54615.1"/>
    <property type="molecule type" value="Genomic_DNA"/>
</dbReference>
<evidence type="ECO:0000313" key="2">
    <source>
        <dbReference type="EMBL" id="TDP54615.1"/>
    </source>
</evidence>
<keyword evidence="1" id="KW-0812">Transmembrane</keyword>